<protein>
    <submittedName>
        <fullName evidence="1">Meiosis protein SPO22/ZIP4 like-domain-containing protein</fullName>
    </submittedName>
</protein>
<organism evidence="1 2">
    <name type="scientific">Vararia minispora EC-137</name>
    <dbReference type="NCBI Taxonomy" id="1314806"/>
    <lineage>
        <taxon>Eukaryota</taxon>
        <taxon>Fungi</taxon>
        <taxon>Dikarya</taxon>
        <taxon>Basidiomycota</taxon>
        <taxon>Agaricomycotina</taxon>
        <taxon>Agaricomycetes</taxon>
        <taxon>Russulales</taxon>
        <taxon>Lachnocladiaceae</taxon>
        <taxon>Vararia</taxon>
    </lineage>
</organism>
<reference evidence="1" key="2">
    <citation type="journal article" date="2022" name="New Phytol.">
        <title>Evolutionary transition to the ectomycorrhizal habit in the genomes of a hyperdiverse lineage of mushroom-forming fungi.</title>
        <authorList>
            <person name="Looney B."/>
            <person name="Miyauchi S."/>
            <person name="Morin E."/>
            <person name="Drula E."/>
            <person name="Courty P.E."/>
            <person name="Kohler A."/>
            <person name="Kuo A."/>
            <person name="LaButti K."/>
            <person name="Pangilinan J."/>
            <person name="Lipzen A."/>
            <person name="Riley R."/>
            <person name="Andreopoulos W."/>
            <person name="He G."/>
            <person name="Johnson J."/>
            <person name="Nolan M."/>
            <person name="Tritt A."/>
            <person name="Barry K.W."/>
            <person name="Grigoriev I.V."/>
            <person name="Nagy L.G."/>
            <person name="Hibbett D."/>
            <person name="Henrissat B."/>
            <person name="Matheny P.B."/>
            <person name="Labbe J."/>
            <person name="Martin F.M."/>
        </authorList>
    </citation>
    <scope>NUCLEOTIDE SEQUENCE</scope>
    <source>
        <strain evidence="1">EC-137</strain>
    </source>
</reference>
<gene>
    <name evidence="1" type="ORF">K488DRAFT_77709</name>
</gene>
<reference evidence="1" key="1">
    <citation type="submission" date="2021-02" db="EMBL/GenBank/DDBJ databases">
        <authorList>
            <consortium name="DOE Joint Genome Institute"/>
            <person name="Ahrendt S."/>
            <person name="Looney B.P."/>
            <person name="Miyauchi S."/>
            <person name="Morin E."/>
            <person name="Drula E."/>
            <person name="Courty P.E."/>
            <person name="Chicoki N."/>
            <person name="Fauchery L."/>
            <person name="Kohler A."/>
            <person name="Kuo A."/>
            <person name="Labutti K."/>
            <person name="Pangilinan J."/>
            <person name="Lipzen A."/>
            <person name="Riley R."/>
            <person name="Andreopoulos W."/>
            <person name="He G."/>
            <person name="Johnson J."/>
            <person name="Barry K.W."/>
            <person name="Grigoriev I.V."/>
            <person name="Nagy L."/>
            <person name="Hibbett D."/>
            <person name="Henrissat B."/>
            <person name="Matheny P.B."/>
            <person name="Labbe J."/>
            <person name="Martin F."/>
        </authorList>
    </citation>
    <scope>NUCLEOTIDE SEQUENCE</scope>
    <source>
        <strain evidence="1">EC-137</strain>
    </source>
</reference>
<accession>A0ACB8QPX0</accession>
<evidence type="ECO:0000313" key="1">
    <source>
        <dbReference type="EMBL" id="KAI0033707.1"/>
    </source>
</evidence>
<evidence type="ECO:0000313" key="2">
    <source>
        <dbReference type="Proteomes" id="UP000814128"/>
    </source>
</evidence>
<dbReference type="EMBL" id="MU273513">
    <property type="protein sequence ID" value="KAI0033707.1"/>
    <property type="molecule type" value="Genomic_DNA"/>
</dbReference>
<proteinExistence type="predicted"/>
<name>A0ACB8QPX0_9AGAM</name>
<keyword evidence="2" id="KW-1185">Reference proteome</keyword>
<sequence length="1072" mass="119367">MVCAGALARTKTILGSGANGDADGVSDLYELANLAEQFLAKRHTADKEWLARVLDTLDREGTSFGSSARARLVNALKLVNIGETVRLSGYRLIEAGTPSKPGIEGVHVALVSGDLIHLLQLASKAGAALAEIGKADIASKVLTSAAQYEESLRKAEDPQQMHQQARAQATVVYQCCRMEAAWQGENDGLAEYMLQRITGQWHLSSHPFYRPLKTLAADDNEHLMHITAHDREMLASKFLELGRSLLSNDHRKERPIEERAQEAVTWIQKAFVLADQLEEVSATTGLKVRAGSVRFARAYVLSATKHPEHLVRAETSLKEVLAPTEITDKVNGEFQELRWWMLAILKRRDAADDELREVFESIIDHMVFSEENVTRIVQEVRTLSRRPHHLMVSVLQRCLHRNLESTDDAALACVDQILLALILQCSKSQDHATAIACLRDAFHRGFSAFHDSDFHLSKTGATACLMLFWQFAHQHFRAKRYQEAAEWYLLGTHSAFRGIADLCHDKCCRKAALCHIEMHDYSHATLVAQQCATDSALTQYILLLIATRQGVEEEAMRAVRAMVKAADYDRKMLLMATRLAHEADLKALLLSVLEELLNSVQRDEDLRSETEGVTLIRCTIRLVVRLMADPAVADKNTLVDTLIGHFRTGAFPFAPRDMVQAGCAQKRLPLIIKDVSWLWRTAYNCANQGCAEWENAEEKVPALFDVAGELISAYCQVVVQVEEEVHLAAVLASFAATSARVFLARRFVNEQMQMLQEVAQSVSNSEGVIRNVLEKAILKADNAATALQCLRAILVFKVEVAVLAKAWGKIPEIIESIVGLPTDSVDTLEAVTDMLWAERDCPLAGIILHVSLDNQMLSVDKFSRWLRAICTMLLSRSTTPDRLKAVAYIEQAVAVLNDHADDRDERGEIYPLDERYWLLTTSYNTGIECLHVGLLDEAKRWFEVSSIFCRFVPDGETSSQKVCCDAEVYYVLAPTPLRSRTRTRYSLTGTRAEWRPSAGYRHAAPCLPTLVSGHPSAGPCSHLSGRSPGLHLGLVVLVSFAARVYVLCSRLAVLGFTCFLSLSLFTIRYDVI</sequence>
<comment type="caution">
    <text evidence="1">The sequence shown here is derived from an EMBL/GenBank/DDBJ whole genome shotgun (WGS) entry which is preliminary data.</text>
</comment>
<dbReference type="Proteomes" id="UP000814128">
    <property type="component" value="Unassembled WGS sequence"/>
</dbReference>